<keyword evidence="5 6" id="KW-0472">Membrane</keyword>
<name>A0AA49JUN6_9BACT</name>
<dbReference type="NCBIfam" id="NF037961">
    <property type="entry name" value="RodA_shape"/>
    <property type="match status" value="1"/>
</dbReference>
<dbReference type="Pfam" id="PF01098">
    <property type="entry name" value="FTSW_RODA_SPOVE"/>
    <property type="match status" value="2"/>
</dbReference>
<feature type="transmembrane region" description="Helical" evidence="6">
    <location>
        <begin position="316"/>
        <end position="334"/>
    </location>
</feature>
<evidence type="ECO:0000256" key="2">
    <source>
        <dbReference type="ARBA" id="ARBA00022692"/>
    </source>
</evidence>
<dbReference type="EMBL" id="CP130613">
    <property type="protein sequence ID" value="WKW15259.1"/>
    <property type="molecule type" value="Genomic_DNA"/>
</dbReference>
<keyword evidence="3" id="KW-0133">Cell shape</keyword>
<feature type="transmembrane region" description="Helical" evidence="6">
    <location>
        <begin position="193"/>
        <end position="216"/>
    </location>
</feature>
<dbReference type="NCBIfam" id="TIGR02210">
    <property type="entry name" value="rodA_shape"/>
    <property type="match status" value="1"/>
</dbReference>
<feature type="transmembrane region" description="Helical" evidence="6">
    <location>
        <begin position="382"/>
        <end position="403"/>
    </location>
</feature>
<feature type="transmembrane region" description="Helical" evidence="6">
    <location>
        <begin position="165"/>
        <end position="187"/>
    </location>
</feature>
<proteinExistence type="predicted"/>
<evidence type="ECO:0000256" key="4">
    <source>
        <dbReference type="ARBA" id="ARBA00022989"/>
    </source>
</evidence>
<feature type="transmembrane region" description="Helical" evidence="6">
    <location>
        <begin position="12"/>
        <end position="31"/>
    </location>
</feature>
<dbReference type="InterPro" id="IPR001182">
    <property type="entry name" value="FtsW/RodA"/>
</dbReference>
<organism evidence="7">
    <name type="scientific">Pseudogemmatithrix spongiicola</name>
    <dbReference type="NCBI Taxonomy" id="3062599"/>
    <lineage>
        <taxon>Bacteria</taxon>
        <taxon>Pseudomonadati</taxon>
        <taxon>Gemmatimonadota</taxon>
        <taxon>Gemmatimonadia</taxon>
        <taxon>Gemmatimonadales</taxon>
        <taxon>Gemmatimonadaceae</taxon>
        <taxon>Pseudogemmatithrix</taxon>
    </lineage>
</organism>
<dbReference type="AlphaFoldDB" id="A0AA49JUN6"/>
<dbReference type="EMBL" id="CP130612">
    <property type="protein sequence ID" value="WKW12352.1"/>
    <property type="molecule type" value="Genomic_DNA"/>
</dbReference>
<dbReference type="RefSeq" id="WP_367885229.1">
    <property type="nucleotide sequence ID" value="NZ_CP130612.1"/>
</dbReference>
<gene>
    <name evidence="7" type="primary">rodA</name>
    <name evidence="7" type="ORF">Strain138_001637</name>
    <name evidence="8" type="ORF">Strain318_001636</name>
</gene>
<protein>
    <submittedName>
        <fullName evidence="7">Rod shape-determining protein RodA</fullName>
    </submittedName>
</protein>
<evidence type="ECO:0000256" key="6">
    <source>
        <dbReference type="SAM" id="Phobius"/>
    </source>
</evidence>
<evidence type="ECO:0000313" key="8">
    <source>
        <dbReference type="EMBL" id="WKW15259.1"/>
    </source>
</evidence>
<comment type="subcellular location">
    <subcellularLocation>
        <location evidence="1">Membrane</location>
        <topology evidence="1">Multi-pass membrane protein</topology>
    </subcellularLocation>
</comment>
<keyword evidence="9" id="KW-1185">Reference proteome</keyword>
<dbReference type="GO" id="GO:0008360">
    <property type="term" value="P:regulation of cell shape"/>
    <property type="evidence" value="ECO:0007669"/>
    <property type="project" value="UniProtKB-KW"/>
</dbReference>
<sequence length="416" mass="44555">MRARTVPTEWPLVALALALTGFGTLMVYSAGQTDVPSFVEGLWRTQLVWAMLGISVAYVTTRTSVRFLEWASLPVYLGATALLVLLIFIGQGAGTAASTKSWLAIGGVRLGQPSELAKVAVVLMMARVLSAQREAAKGLFDLWRPALVAFVPWLLVMAQPDLGTGLVFIGIFFAMLFWSGVQWPLLVMAASPGISLVLAFGPGVWGAWFLLFLALLAWKRPTWLESSALVLANVAMGVVAPILWDKLNPYQQRRLLVFLDPSSDPRNSGYHLIQSQVAIGSGGFLGKGLTDGSQKRLAFLPEQETDFIFSVVGEELGFVGVALALGLFCVLLLRTTRIAARSGSPFASLAAFGLTAVFFTHILVNVGMTIGLMPITGIPLPFFSYGGSFMLSCWLAIGILALVSAEGRGKADGLVI</sequence>
<dbReference type="PANTHER" id="PTHR30474:SF1">
    <property type="entry name" value="PEPTIDOGLYCAN GLYCOSYLTRANSFERASE MRDB"/>
    <property type="match status" value="1"/>
</dbReference>
<evidence type="ECO:0000256" key="3">
    <source>
        <dbReference type="ARBA" id="ARBA00022960"/>
    </source>
</evidence>
<accession>A0AA49K0J9</accession>
<evidence type="ECO:0000313" key="9">
    <source>
        <dbReference type="Proteomes" id="UP001229955"/>
    </source>
</evidence>
<feature type="transmembrane region" description="Helical" evidence="6">
    <location>
        <begin position="223"/>
        <end position="244"/>
    </location>
</feature>
<dbReference type="KEGG" id="pspc:Strain318_001636"/>
<dbReference type="GO" id="GO:0032153">
    <property type="term" value="C:cell division site"/>
    <property type="evidence" value="ECO:0007669"/>
    <property type="project" value="TreeGrafter"/>
</dbReference>
<keyword evidence="2 6" id="KW-0812">Transmembrane</keyword>
<reference evidence="7" key="1">
    <citation type="submission" date="2023-07" db="EMBL/GenBank/DDBJ databases">
        <authorList>
            <person name="Haufschild T."/>
            <person name="Kallscheuer N."/>
            <person name="Hammer J."/>
            <person name="Kohn T."/>
            <person name="Kabuu M."/>
            <person name="Jogler M."/>
            <person name="Wohfarth N."/>
            <person name="Heuer A."/>
            <person name="Rohde M."/>
            <person name="van Teeseling M.C.F."/>
            <person name="Jogler C."/>
        </authorList>
    </citation>
    <scope>NUCLEOTIDE SEQUENCE</scope>
    <source>
        <strain evidence="7">Strain 138</strain>
        <strain evidence="8">Strain 318</strain>
    </source>
</reference>
<feature type="transmembrane region" description="Helical" evidence="6">
    <location>
        <begin position="142"/>
        <end position="158"/>
    </location>
</feature>
<evidence type="ECO:0000313" key="7">
    <source>
        <dbReference type="EMBL" id="WKW12352.1"/>
    </source>
</evidence>
<dbReference type="PANTHER" id="PTHR30474">
    <property type="entry name" value="CELL CYCLE PROTEIN"/>
    <property type="match status" value="1"/>
</dbReference>
<dbReference type="GO" id="GO:0005886">
    <property type="term" value="C:plasma membrane"/>
    <property type="evidence" value="ECO:0007669"/>
    <property type="project" value="TreeGrafter"/>
</dbReference>
<feature type="transmembrane region" description="Helical" evidence="6">
    <location>
        <begin position="73"/>
        <end position="93"/>
    </location>
</feature>
<keyword evidence="4 6" id="KW-1133">Transmembrane helix</keyword>
<feature type="transmembrane region" description="Helical" evidence="6">
    <location>
        <begin position="43"/>
        <end position="61"/>
    </location>
</feature>
<dbReference type="InterPro" id="IPR011923">
    <property type="entry name" value="RodA/MrdB"/>
</dbReference>
<accession>A0AA49JUN6</accession>
<feature type="transmembrane region" description="Helical" evidence="6">
    <location>
        <begin position="346"/>
        <end position="370"/>
    </location>
</feature>
<dbReference type="GO" id="GO:0051301">
    <property type="term" value="P:cell division"/>
    <property type="evidence" value="ECO:0007669"/>
    <property type="project" value="InterPro"/>
</dbReference>
<dbReference type="GO" id="GO:0015648">
    <property type="term" value="F:lipid-linked peptidoglycan transporter activity"/>
    <property type="evidence" value="ECO:0007669"/>
    <property type="project" value="TreeGrafter"/>
</dbReference>
<evidence type="ECO:0000256" key="5">
    <source>
        <dbReference type="ARBA" id="ARBA00023136"/>
    </source>
</evidence>
<dbReference type="Proteomes" id="UP001229955">
    <property type="component" value="Chromosome"/>
</dbReference>
<evidence type="ECO:0000256" key="1">
    <source>
        <dbReference type="ARBA" id="ARBA00004141"/>
    </source>
</evidence>